<evidence type="ECO:0000256" key="1">
    <source>
        <dbReference type="SAM" id="MobiDB-lite"/>
    </source>
</evidence>
<proteinExistence type="predicted"/>
<feature type="compositionally biased region" description="Low complexity" evidence="1">
    <location>
        <begin position="65"/>
        <end position="75"/>
    </location>
</feature>
<comment type="caution">
    <text evidence="2">The sequence shown here is derived from an EMBL/GenBank/DDBJ whole genome shotgun (WGS) entry which is preliminary data.</text>
</comment>
<dbReference type="RefSeq" id="WP_377070880.1">
    <property type="nucleotide sequence ID" value="NZ_JBHMEC010000027.1"/>
</dbReference>
<sequence>MSAAAPPVPVPGAAGWILAAGAALSLHVAAGAALVLALAAPPQAPAAAHGGVVIRNITAVTATAPRAGRARAAPVEARRADTAPGDRLAALDEAVPRRAAEAPARTAALAPGRTAGAQDTPRRLAPAAAAPRATGEPAPRRVAPGAQDRQEAAQAAPRRVAPGARDRQEATQAAPRRVAPATQDRQEAAQEIAPRRVAQETPEDAGAAAAVRRLSAGGARRAATDAARPAPPGDTVRPQAAPQRTPQRALQRAPQHAPETRAGRTPERSRSAIAPPPEPAPRRSRARRAGPDRRLSDRQAAPARDAGAVALEQIRTVLADLHGAPCHLVLPLPEGMPGFAAIGADPARLAAAAARLDRAFGRETRPVLATHAVAGGQCAAVDFVRASRDDPRRGLGLDLWRPAAGEGRPLTGTLLHGAAGALSLLLIDSAGRVHDLGGFLRPVPDGSHFSIPMSGAGAAGEARQLLLAIATPVPLQTLPPAASPTAAAPLFADLAQELERLGLVADLALAAFVLE</sequence>
<accession>A0ABV5I3M3</accession>
<feature type="compositionally biased region" description="Basic and acidic residues" evidence="1">
    <location>
        <begin position="258"/>
        <end position="270"/>
    </location>
</feature>
<organism evidence="2 3">
    <name type="scientific">Roseovarius ramblicola</name>
    <dbReference type="NCBI Taxonomy" id="2022336"/>
    <lineage>
        <taxon>Bacteria</taxon>
        <taxon>Pseudomonadati</taxon>
        <taxon>Pseudomonadota</taxon>
        <taxon>Alphaproteobacteria</taxon>
        <taxon>Rhodobacterales</taxon>
        <taxon>Roseobacteraceae</taxon>
        <taxon>Roseovarius</taxon>
    </lineage>
</organism>
<protein>
    <submittedName>
        <fullName evidence="2">Uncharacterized protein</fullName>
    </submittedName>
</protein>
<dbReference type="Proteomes" id="UP001589670">
    <property type="component" value="Unassembled WGS sequence"/>
</dbReference>
<dbReference type="EMBL" id="JBHMEC010000027">
    <property type="protein sequence ID" value="MFB9151290.1"/>
    <property type="molecule type" value="Genomic_DNA"/>
</dbReference>
<name>A0ABV5I3M3_9RHOB</name>
<feature type="region of interest" description="Disordered" evidence="1">
    <location>
        <begin position="65"/>
        <end position="306"/>
    </location>
</feature>
<gene>
    <name evidence="2" type="ORF">ACFFU4_16180</name>
</gene>
<feature type="compositionally biased region" description="Low complexity" evidence="1">
    <location>
        <begin position="205"/>
        <end position="228"/>
    </location>
</feature>
<feature type="compositionally biased region" description="Basic and acidic residues" evidence="1">
    <location>
        <begin position="184"/>
        <end position="198"/>
    </location>
</feature>
<reference evidence="2 3" key="1">
    <citation type="submission" date="2024-09" db="EMBL/GenBank/DDBJ databases">
        <authorList>
            <person name="Sun Q."/>
            <person name="Mori K."/>
        </authorList>
    </citation>
    <scope>NUCLEOTIDE SEQUENCE [LARGE SCALE GENOMIC DNA]</scope>
    <source>
        <strain evidence="2 3">CECT 9424</strain>
    </source>
</reference>
<feature type="compositionally biased region" description="Low complexity" evidence="1">
    <location>
        <begin position="101"/>
        <end position="141"/>
    </location>
</feature>
<evidence type="ECO:0000313" key="2">
    <source>
        <dbReference type="EMBL" id="MFB9151290.1"/>
    </source>
</evidence>
<evidence type="ECO:0000313" key="3">
    <source>
        <dbReference type="Proteomes" id="UP001589670"/>
    </source>
</evidence>
<keyword evidence="3" id="KW-1185">Reference proteome</keyword>